<dbReference type="SMART" id="SM01232">
    <property type="entry name" value="H2TH"/>
    <property type="match status" value="1"/>
</dbReference>
<evidence type="ECO:0000256" key="4">
    <source>
        <dbReference type="ARBA" id="ARBA00022723"/>
    </source>
</evidence>
<feature type="active site" description="Schiff-base intermediate with DNA" evidence="15">
    <location>
        <position position="2"/>
    </location>
</feature>
<dbReference type="GO" id="GO:0006284">
    <property type="term" value="P:base-excision repair"/>
    <property type="evidence" value="ECO:0007669"/>
    <property type="project" value="InterPro"/>
</dbReference>
<dbReference type="SMART" id="SM00898">
    <property type="entry name" value="Fapy_DNA_glyco"/>
    <property type="match status" value="1"/>
</dbReference>
<feature type="active site" description="Proton donor; for delta-elimination activity" evidence="15">
    <location>
        <position position="268"/>
    </location>
</feature>
<dbReference type="AlphaFoldDB" id="A0A6F8ZG73"/>
<dbReference type="InterPro" id="IPR020629">
    <property type="entry name" value="FPG_Glyclase"/>
</dbReference>
<reference evidence="18 19" key="1">
    <citation type="submission" date="2020-02" db="EMBL/GenBank/DDBJ databases">
        <authorList>
            <person name="Hogendoorn C."/>
        </authorList>
    </citation>
    <scope>NUCLEOTIDE SEQUENCE [LARGE SCALE GENOMIC DNA]</scope>
    <source>
        <strain evidence="18">R501</strain>
    </source>
</reference>
<evidence type="ECO:0000256" key="13">
    <source>
        <dbReference type="ARBA" id="ARBA00023295"/>
    </source>
</evidence>
<evidence type="ECO:0000256" key="2">
    <source>
        <dbReference type="ARBA" id="ARBA00009409"/>
    </source>
</evidence>
<keyword evidence="10 15" id="KW-0234">DNA repair</keyword>
<comment type="function">
    <text evidence="15">Involved in base excision repair of DNA damaged by oxidation or by mutagenic agents. Acts as DNA glycosylase that recognizes and removes damaged bases. Has a preference for oxidized purines, such as 7,8-dihydro-8-oxoguanine (8-oxoG). Has AP (apurinic/apyrimidinic) lyase activity and introduces nicks in the DNA strand. Cleaves the DNA backbone by beta-delta elimination to generate a single-strand break at the site of the removed base with both 3'- and 5'-phosphates.</text>
</comment>
<protein>
    <recommendedName>
        <fullName evidence="15">Formamidopyrimidine-DNA glycosylase</fullName>
        <shortName evidence="15">Fapy-DNA glycosylase</shortName>
        <ecNumber evidence="15">3.2.2.23</ecNumber>
    </recommendedName>
    <alternativeName>
        <fullName evidence="15">DNA-(apurinic or apyrimidinic site) lyase MutM</fullName>
        <shortName evidence="15">AP lyase MutM</shortName>
        <ecNumber evidence="15">4.2.99.18</ecNumber>
    </alternativeName>
</protein>
<keyword evidence="5 15" id="KW-0227">DNA damage</keyword>
<dbReference type="Gene3D" id="1.10.8.50">
    <property type="match status" value="1"/>
</dbReference>
<evidence type="ECO:0000256" key="14">
    <source>
        <dbReference type="ARBA" id="ARBA00044632"/>
    </source>
</evidence>
<evidence type="ECO:0000259" key="16">
    <source>
        <dbReference type="PROSITE" id="PS51066"/>
    </source>
</evidence>
<evidence type="ECO:0000256" key="6">
    <source>
        <dbReference type="ARBA" id="ARBA00022771"/>
    </source>
</evidence>
<feature type="domain" description="Formamidopyrimidine-DNA glycosylase catalytic" evidence="17">
    <location>
        <begin position="2"/>
        <end position="120"/>
    </location>
</feature>
<keyword evidence="4 15" id="KW-0479">Metal-binding</keyword>
<accession>A0A6F8ZG73</accession>
<dbReference type="PANTHER" id="PTHR22993:SF9">
    <property type="entry name" value="FORMAMIDOPYRIMIDINE-DNA GLYCOSYLASE"/>
    <property type="match status" value="1"/>
</dbReference>
<evidence type="ECO:0000256" key="5">
    <source>
        <dbReference type="ARBA" id="ARBA00022763"/>
    </source>
</evidence>
<dbReference type="EMBL" id="LR778114">
    <property type="protein sequence ID" value="CAB1128636.1"/>
    <property type="molecule type" value="Genomic_DNA"/>
</dbReference>
<dbReference type="InterPro" id="IPR000214">
    <property type="entry name" value="Znf_DNA_glyclase/AP_lyase"/>
</dbReference>
<keyword evidence="11 15" id="KW-0456">Lyase</keyword>
<name>A0A6F8ZG73_9FIRM</name>
<gene>
    <name evidence="15 18" type="primary">mutM</name>
    <name evidence="15" type="synonym">fpg</name>
    <name evidence="18" type="ORF">R50_1130</name>
</gene>
<dbReference type="GO" id="GO:0140078">
    <property type="term" value="F:class I DNA-(apurinic or apyrimidinic site) endonuclease activity"/>
    <property type="evidence" value="ECO:0007669"/>
    <property type="project" value="UniProtKB-EC"/>
</dbReference>
<dbReference type="PROSITE" id="PS51068">
    <property type="entry name" value="FPG_CAT"/>
    <property type="match status" value="1"/>
</dbReference>
<dbReference type="SUPFAM" id="SSF57716">
    <property type="entry name" value="Glucocorticoid receptor-like (DNA-binding domain)"/>
    <property type="match status" value="1"/>
</dbReference>
<feature type="binding site" evidence="15">
    <location>
        <position position="98"/>
    </location>
    <ligand>
        <name>DNA</name>
        <dbReference type="ChEBI" id="CHEBI:16991"/>
    </ligand>
</feature>
<comment type="similarity">
    <text evidence="2 15">Belongs to the FPG family.</text>
</comment>
<dbReference type="SUPFAM" id="SSF81624">
    <property type="entry name" value="N-terminal domain of MutM-like DNA repair proteins"/>
    <property type="match status" value="1"/>
</dbReference>
<dbReference type="InterPro" id="IPR010979">
    <property type="entry name" value="Ribosomal_uS13-like_H2TH"/>
</dbReference>
<dbReference type="PROSITE" id="PS01242">
    <property type="entry name" value="ZF_FPG_1"/>
    <property type="match status" value="1"/>
</dbReference>
<feature type="active site" description="Proton donor" evidence="15">
    <location>
        <position position="3"/>
    </location>
</feature>
<dbReference type="SUPFAM" id="SSF46946">
    <property type="entry name" value="S13-like H2TH domain"/>
    <property type="match status" value="1"/>
</dbReference>
<evidence type="ECO:0000256" key="3">
    <source>
        <dbReference type="ARBA" id="ARBA00011245"/>
    </source>
</evidence>
<keyword evidence="9 15" id="KW-0238">DNA-binding</keyword>
<evidence type="ECO:0000256" key="12">
    <source>
        <dbReference type="ARBA" id="ARBA00023268"/>
    </source>
</evidence>
<dbReference type="GO" id="GO:0034039">
    <property type="term" value="F:8-oxo-7,8-dihydroguanine DNA N-glycosylase activity"/>
    <property type="evidence" value="ECO:0007669"/>
    <property type="project" value="TreeGrafter"/>
</dbReference>
<dbReference type="InterPro" id="IPR015886">
    <property type="entry name" value="H2TH_FPG"/>
</dbReference>
<dbReference type="InterPro" id="IPR010663">
    <property type="entry name" value="Znf_FPG/IleRS"/>
</dbReference>
<evidence type="ECO:0000256" key="9">
    <source>
        <dbReference type="ARBA" id="ARBA00023125"/>
    </source>
</evidence>
<evidence type="ECO:0000313" key="19">
    <source>
        <dbReference type="Proteomes" id="UP000503399"/>
    </source>
</evidence>
<evidence type="ECO:0000256" key="7">
    <source>
        <dbReference type="ARBA" id="ARBA00022801"/>
    </source>
</evidence>
<dbReference type="PROSITE" id="PS51066">
    <property type="entry name" value="ZF_FPG_2"/>
    <property type="match status" value="1"/>
</dbReference>
<dbReference type="GO" id="GO:0003684">
    <property type="term" value="F:damaged DNA binding"/>
    <property type="evidence" value="ECO:0007669"/>
    <property type="project" value="InterPro"/>
</dbReference>
<dbReference type="Gene3D" id="3.20.190.10">
    <property type="entry name" value="MutM-like, N-terminal"/>
    <property type="match status" value="1"/>
</dbReference>
<comment type="catalytic activity">
    <reaction evidence="1 15">
        <text>Hydrolysis of DNA containing ring-opened 7-methylguanine residues, releasing 2,6-diamino-4-hydroxy-5-(N-methyl)formamidopyrimidine.</text>
        <dbReference type="EC" id="3.2.2.23"/>
    </reaction>
</comment>
<evidence type="ECO:0000256" key="15">
    <source>
        <dbReference type="HAMAP-Rule" id="MF_00103"/>
    </source>
</evidence>
<dbReference type="EC" id="3.2.2.23" evidence="15"/>
<evidence type="ECO:0000256" key="1">
    <source>
        <dbReference type="ARBA" id="ARBA00001668"/>
    </source>
</evidence>
<comment type="catalytic activity">
    <reaction evidence="14 15">
        <text>2'-deoxyribonucleotide-(2'-deoxyribose 5'-phosphate)-2'-deoxyribonucleotide-DNA = a 3'-end 2'-deoxyribonucleotide-(2,3-dehydro-2,3-deoxyribose 5'-phosphate)-DNA + a 5'-end 5'-phospho-2'-deoxyribonucleoside-DNA + H(+)</text>
        <dbReference type="Rhea" id="RHEA:66592"/>
        <dbReference type="Rhea" id="RHEA-COMP:13180"/>
        <dbReference type="Rhea" id="RHEA-COMP:16897"/>
        <dbReference type="Rhea" id="RHEA-COMP:17067"/>
        <dbReference type="ChEBI" id="CHEBI:15378"/>
        <dbReference type="ChEBI" id="CHEBI:136412"/>
        <dbReference type="ChEBI" id="CHEBI:157695"/>
        <dbReference type="ChEBI" id="CHEBI:167181"/>
        <dbReference type="EC" id="4.2.99.18"/>
    </reaction>
</comment>
<dbReference type="GO" id="GO:0008270">
    <property type="term" value="F:zinc ion binding"/>
    <property type="evidence" value="ECO:0007669"/>
    <property type="project" value="UniProtKB-UniRule"/>
</dbReference>
<feature type="binding site" evidence="15">
    <location>
        <position position="117"/>
    </location>
    <ligand>
        <name>DNA</name>
        <dbReference type="ChEBI" id="CHEBI:16991"/>
    </ligand>
</feature>
<keyword evidence="13 15" id="KW-0326">Glycosidase</keyword>
<evidence type="ECO:0000256" key="11">
    <source>
        <dbReference type="ARBA" id="ARBA00023239"/>
    </source>
</evidence>
<evidence type="ECO:0000256" key="10">
    <source>
        <dbReference type="ARBA" id="ARBA00023204"/>
    </source>
</evidence>
<proteinExistence type="inferred from homology"/>
<keyword evidence="8 15" id="KW-0862">Zinc</keyword>
<dbReference type="NCBIfam" id="TIGR00577">
    <property type="entry name" value="fpg"/>
    <property type="match status" value="1"/>
</dbReference>
<keyword evidence="12 15" id="KW-0511">Multifunctional enzyme</keyword>
<dbReference type="EC" id="4.2.99.18" evidence="15"/>
<evidence type="ECO:0000313" key="18">
    <source>
        <dbReference type="EMBL" id="CAB1128636.1"/>
    </source>
</evidence>
<keyword evidence="6 15" id="KW-0863">Zinc-finger</keyword>
<feature type="binding site" evidence="15">
    <location>
        <position position="159"/>
    </location>
    <ligand>
        <name>DNA</name>
        <dbReference type="ChEBI" id="CHEBI:16991"/>
    </ligand>
</feature>
<dbReference type="Pfam" id="PF01149">
    <property type="entry name" value="Fapy_DNA_glyco"/>
    <property type="match status" value="1"/>
</dbReference>
<dbReference type="FunFam" id="1.10.8.50:FF:000003">
    <property type="entry name" value="Formamidopyrimidine-DNA glycosylase"/>
    <property type="match status" value="1"/>
</dbReference>
<comment type="subunit">
    <text evidence="3 15">Monomer.</text>
</comment>
<evidence type="ECO:0000259" key="17">
    <source>
        <dbReference type="PROSITE" id="PS51068"/>
    </source>
</evidence>
<comment type="cofactor">
    <cofactor evidence="15">
        <name>Zn(2+)</name>
        <dbReference type="ChEBI" id="CHEBI:29105"/>
    </cofactor>
    <text evidence="15">Binds 1 zinc ion per subunit.</text>
</comment>
<dbReference type="InterPro" id="IPR012319">
    <property type="entry name" value="FPG_cat"/>
</dbReference>
<dbReference type="NCBIfam" id="NF002211">
    <property type="entry name" value="PRK01103.1"/>
    <property type="match status" value="1"/>
</dbReference>
<feature type="domain" description="FPG-type" evidence="16">
    <location>
        <begin position="244"/>
        <end position="278"/>
    </location>
</feature>
<evidence type="ECO:0000256" key="8">
    <source>
        <dbReference type="ARBA" id="ARBA00022833"/>
    </source>
</evidence>
<keyword evidence="7 15" id="KW-0378">Hydrolase</keyword>
<dbReference type="GO" id="GO:0003690">
    <property type="term" value="F:double-stranded DNA binding"/>
    <property type="evidence" value="ECO:0007669"/>
    <property type="project" value="UniProtKB-ARBA"/>
</dbReference>
<organism evidence="18 19">
    <name type="scientific">Candidatus Hydrogenisulfobacillus filiaventi</name>
    <dbReference type="NCBI Taxonomy" id="2707344"/>
    <lineage>
        <taxon>Bacteria</taxon>
        <taxon>Bacillati</taxon>
        <taxon>Bacillota</taxon>
        <taxon>Clostridia</taxon>
        <taxon>Eubacteriales</taxon>
        <taxon>Clostridiales Family XVII. Incertae Sedis</taxon>
        <taxon>Candidatus Hydrogenisulfobacillus</taxon>
    </lineage>
</organism>
<dbReference type="InterPro" id="IPR035937">
    <property type="entry name" value="FPG_N"/>
</dbReference>
<dbReference type="Proteomes" id="UP000503399">
    <property type="component" value="Chromosome"/>
</dbReference>
<dbReference type="Pfam" id="PF06831">
    <property type="entry name" value="H2TH"/>
    <property type="match status" value="1"/>
</dbReference>
<dbReference type="KEGG" id="hfv:R50_1130"/>
<keyword evidence="19" id="KW-1185">Reference proteome</keyword>
<sequence>MPELPEVETIRAYLDPALRGRRIRAVLHLDPRMLKPVGGWGTSVPALRRVLTGACIRAVERRGKFLTLPLEVGGRLVLHLGMSGRLVLTGPGTAPLPHTHLVLEVAGAGELHLTDPRRFGRIGWLPAQAPEIGAVLGLGPEPLGDGWDAGVLARRLAGRRAPLKALLLDQRVVAGLGNIYSDEALFEARLAPDRPGGDLTPDEVGRLARAVVTVLQRSLAHGGTSFSDYVDALGHPGRNQEYLQVYGRAGKPCPACGSLVASRSVGGRTAHFCPACQGPGAGWAVREERHATV</sequence>
<dbReference type="HAMAP" id="MF_00103">
    <property type="entry name" value="Fapy_DNA_glycosyl"/>
    <property type="match status" value="1"/>
</dbReference>
<feature type="active site" description="Proton donor; for beta-elimination activity" evidence="15">
    <location>
        <position position="64"/>
    </location>
</feature>
<dbReference type="Pfam" id="PF06827">
    <property type="entry name" value="zf-FPG_IleRS"/>
    <property type="match status" value="1"/>
</dbReference>
<dbReference type="InterPro" id="IPR015887">
    <property type="entry name" value="DNA_glyclase_Znf_dom_DNA_BS"/>
</dbReference>
<dbReference type="CDD" id="cd08966">
    <property type="entry name" value="EcFpg-like_N"/>
    <property type="match status" value="1"/>
</dbReference>
<dbReference type="PANTHER" id="PTHR22993">
    <property type="entry name" value="FORMAMIDOPYRIMIDINE-DNA GLYCOSYLASE"/>
    <property type="match status" value="1"/>
</dbReference>